<dbReference type="PANTHER" id="PTHR13018:SF139">
    <property type="entry name" value="PHOSPHATE METABOLISM PROTEIN 7"/>
    <property type="match status" value="1"/>
</dbReference>
<feature type="transmembrane region" description="Helical" evidence="7">
    <location>
        <begin position="664"/>
        <end position="683"/>
    </location>
</feature>
<feature type="transmembrane region" description="Helical" evidence="7">
    <location>
        <begin position="384"/>
        <end position="410"/>
    </location>
</feature>
<feature type="transmembrane region" description="Helical" evidence="7">
    <location>
        <begin position="593"/>
        <end position="615"/>
    </location>
</feature>
<gene>
    <name evidence="12" type="ORF">C6P45_002927</name>
</gene>
<dbReference type="PANTHER" id="PTHR13018">
    <property type="entry name" value="PROBABLE MEMBRANE PROTEIN DUF221-RELATED"/>
    <property type="match status" value="1"/>
</dbReference>
<dbReference type="AlphaFoldDB" id="A0A9P6VW83"/>
<evidence type="ECO:0000259" key="8">
    <source>
        <dbReference type="Pfam" id="PF02714"/>
    </source>
</evidence>
<feature type="transmembrane region" description="Helical" evidence="7">
    <location>
        <begin position="635"/>
        <end position="657"/>
    </location>
</feature>
<organism evidence="12 13">
    <name type="scientific">Maudiozyma exigua</name>
    <name type="common">Yeast</name>
    <name type="synonym">Kazachstania exigua</name>
    <dbReference type="NCBI Taxonomy" id="34358"/>
    <lineage>
        <taxon>Eukaryota</taxon>
        <taxon>Fungi</taxon>
        <taxon>Dikarya</taxon>
        <taxon>Ascomycota</taxon>
        <taxon>Saccharomycotina</taxon>
        <taxon>Saccharomycetes</taxon>
        <taxon>Saccharomycetales</taxon>
        <taxon>Saccharomycetaceae</taxon>
        <taxon>Maudiozyma</taxon>
    </lineage>
</organism>
<dbReference type="EMBL" id="PUHR01000289">
    <property type="protein sequence ID" value="KAG0655606.1"/>
    <property type="molecule type" value="Genomic_DNA"/>
</dbReference>
<evidence type="ECO:0000313" key="13">
    <source>
        <dbReference type="Proteomes" id="UP000750334"/>
    </source>
</evidence>
<evidence type="ECO:0000256" key="4">
    <source>
        <dbReference type="ARBA" id="ARBA00022692"/>
    </source>
</evidence>
<feature type="transmembrane region" description="Helical" evidence="7">
    <location>
        <begin position="141"/>
        <end position="160"/>
    </location>
</feature>
<dbReference type="Proteomes" id="UP000750334">
    <property type="component" value="Unassembled WGS sequence"/>
</dbReference>
<sequence length="973" mass="110842">MSADASSSTSAFVTTLIFNGIIGSIFLIGFLALRTRHRRIYEPRTLEDVHTLFAEDKADPVPSGFLKWLPYLLRRPHSFIIQHTGLDGYFYLRYLGLFAAFSFLSAVILFPILLPVNITNGNHLKGFEVMSFANVKNKNRFYAHVFLSWIVFGLLLFVMYKELYYYIIVRHAALTTPLYDGLLSSRTVIVTELDSSLMQEGEFEKLYPTLKYINYAYDLKDLNKLIDERHQNVGKLEAAANSVINTATKKYIKGKYEKGKPEDNVETYVPYDKRPKHRIGKWFLPPMEKIFGRKKVQTITYCSEQISELNDKIHPLQQTWRQNEKHPSIFIQFGSQLEAQRCYQSLDALIGKKNFGKKFIGSTPKDINWSNMSMTTKERRIKRALANTFLTLLIIFWAIPVAVVGCISNVNFLTQKVPFLRFINNLPNVLMGLITGILPTVALAILMSLVAPIITKIANLSGSITFEETSLYVQKWYYAFQVVDVFIVVTLASSASATVEAIIRNPSSAMTLLAANLPKASNFYIVYFLLLGLTTPTGNLLQVVTLILSKILRLFDSSPRAKWTRYNVLSEPNYGVIYPTIQILTVIMFSYTIIAPIILVFSTFALITTYISTLYNSVYVNIPPKNDLLGKNYPYAIFQVFVGLYLAEICLIGLFIMAKAWGPLVLEIFFLVVTALANIYFKWKFLPVLNIVPLSAIKYARGHHNVEYPYRDLGRQEMIDFANKMKEEHEGDSTGGIIRQVTRPELARADLIAPNEESSESSTSNRIMDEKDKTKETNIIRVQTGQTDPSRKNSTFVSPDEEFHKLHYSDINPNAISPEEMQDVPLKKGDERGVWLIGDVGDTYRDIEAMRDTPRSQPGNGLRDYPPMSRVGLFFKPWECYKFPVIRQKMPLVLNSVVHYDVSYLENAYIDSSVNETDPVIWVARDPMGVSNQIIKECQTYGVDVRDEGTTYNEKGKCNFTDDPPDYEPETKL</sequence>
<feature type="domain" description="CSC1/OSCA1-like cytosolic" evidence="11">
    <location>
        <begin position="185"/>
        <end position="371"/>
    </location>
</feature>
<dbReference type="Pfam" id="PF02714">
    <property type="entry name" value="RSN1_7TM"/>
    <property type="match status" value="1"/>
</dbReference>
<feature type="transmembrane region" description="Helical" evidence="7">
    <location>
        <begin position="523"/>
        <end position="548"/>
    </location>
</feature>
<keyword evidence="13" id="KW-1185">Reference proteome</keyword>
<evidence type="ECO:0000256" key="5">
    <source>
        <dbReference type="ARBA" id="ARBA00022989"/>
    </source>
</evidence>
<comment type="caution">
    <text evidence="12">The sequence shown here is derived from an EMBL/GenBank/DDBJ whole genome shotgun (WGS) entry which is preliminary data.</text>
</comment>
<evidence type="ECO:0000259" key="10">
    <source>
        <dbReference type="Pfam" id="PF13967"/>
    </source>
</evidence>
<dbReference type="Pfam" id="PF12621">
    <property type="entry name" value="PHM7_ext"/>
    <property type="match status" value="1"/>
</dbReference>
<evidence type="ECO:0008006" key="14">
    <source>
        <dbReference type="Google" id="ProtNLM"/>
    </source>
</evidence>
<feature type="domain" description="CSC1/OSCA1-like 7TM region" evidence="8">
    <location>
        <begin position="383"/>
        <end position="655"/>
    </location>
</feature>
<protein>
    <recommendedName>
        <fullName evidence="14">DUF221-domain-containing protein</fullName>
    </recommendedName>
</protein>
<comment type="similarity">
    <text evidence="2">Belongs to the CSC1 (TC 1.A.17) family.</text>
</comment>
<dbReference type="Pfam" id="PF14703">
    <property type="entry name" value="PHM7_cyt"/>
    <property type="match status" value="1"/>
</dbReference>
<evidence type="ECO:0000256" key="3">
    <source>
        <dbReference type="ARBA" id="ARBA00022448"/>
    </source>
</evidence>
<evidence type="ECO:0000259" key="9">
    <source>
        <dbReference type="Pfam" id="PF12621"/>
    </source>
</evidence>
<evidence type="ECO:0000256" key="2">
    <source>
        <dbReference type="ARBA" id="ARBA00007779"/>
    </source>
</evidence>
<name>A0A9P6VW83_MAUEX</name>
<dbReference type="Pfam" id="PF13967">
    <property type="entry name" value="RSN1_TM"/>
    <property type="match status" value="1"/>
</dbReference>
<evidence type="ECO:0000259" key="11">
    <source>
        <dbReference type="Pfam" id="PF14703"/>
    </source>
</evidence>
<dbReference type="InterPro" id="IPR045122">
    <property type="entry name" value="Csc1-like"/>
</dbReference>
<evidence type="ECO:0000313" key="12">
    <source>
        <dbReference type="EMBL" id="KAG0655606.1"/>
    </source>
</evidence>
<dbReference type="GO" id="GO:0005227">
    <property type="term" value="F:calcium-activated cation channel activity"/>
    <property type="evidence" value="ECO:0007669"/>
    <property type="project" value="InterPro"/>
</dbReference>
<dbReference type="OrthoDB" id="1076608at2759"/>
<feature type="transmembrane region" description="Helical" evidence="7">
    <location>
        <begin position="430"/>
        <end position="455"/>
    </location>
</feature>
<reference evidence="12 13" key="1">
    <citation type="submission" date="2020-11" db="EMBL/GenBank/DDBJ databases">
        <title>Kefir isolates.</title>
        <authorList>
            <person name="Marcisauskas S."/>
            <person name="Kim Y."/>
            <person name="Blasche S."/>
        </authorList>
    </citation>
    <scope>NUCLEOTIDE SEQUENCE [LARGE SCALE GENOMIC DNA]</scope>
    <source>
        <strain evidence="12 13">OG2</strain>
    </source>
</reference>
<dbReference type="InterPro" id="IPR027815">
    <property type="entry name" value="CSC1/OSCA1-like_cyt"/>
</dbReference>
<comment type="subcellular location">
    <subcellularLocation>
        <location evidence="1">Membrane</location>
        <topology evidence="1">Multi-pass membrane protein</topology>
    </subcellularLocation>
</comment>
<dbReference type="GO" id="GO:0005886">
    <property type="term" value="C:plasma membrane"/>
    <property type="evidence" value="ECO:0007669"/>
    <property type="project" value="TreeGrafter"/>
</dbReference>
<feature type="transmembrane region" description="Helical" evidence="7">
    <location>
        <begin position="91"/>
        <end position="114"/>
    </location>
</feature>
<evidence type="ECO:0000256" key="1">
    <source>
        <dbReference type="ARBA" id="ARBA00004141"/>
    </source>
</evidence>
<dbReference type="InterPro" id="IPR003864">
    <property type="entry name" value="CSC1/OSCA1-like_7TM"/>
</dbReference>
<feature type="transmembrane region" description="Helical" evidence="7">
    <location>
        <begin position="12"/>
        <end position="33"/>
    </location>
</feature>
<accession>A0A9P6VW83</accession>
<evidence type="ECO:0000256" key="7">
    <source>
        <dbReference type="SAM" id="Phobius"/>
    </source>
</evidence>
<feature type="transmembrane region" description="Helical" evidence="7">
    <location>
        <begin position="476"/>
        <end position="503"/>
    </location>
</feature>
<keyword evidence="3" id="KW-0813">Transport</keyword>
<proteinExistence type="inferred from homology"/>
<dbReference type="InterPro" id="IPR022257">
    <property type="entry name" value="PHM7_ext"/>
</dbReference>
<feature type="domain" description="CSC1/OSCA1-like N-terminal transmembrane" evidence="10">
    <location>
        <begin position="11"/>
        <end position="162"/>
    </location>
</feature>
<keyword evidence="5 7" id="KW-1133">Transmembrane helix</keyword>
<keyword evidence="6 7" id="KW-0472">Membrane</keyword>
<feature type="domain" description="10TM putative phosphate transporter extracellular tail" evidence="9">
    <location>
        <begin position="874"/>
        <end position="966"/>
    </location>
</feature>
<keyword evidence="4 7" id="KW-0812">Transmembrane</keyword>
<evidence type="ECO:0000256" key="6">
    <source>
        <dbReference type="ARBA" id="ARBA00023136"/>
    </source>
</evidence>
<dbReference type="InterPro" id="IPR032880">
    <property type="entry name" value="CSC1/OSCA1-like_N"/>
</dbReference>